<dbReference type="EMBL" id="BJLB01000001">
    <property type="protein sequence ID" value="GEA37650.1"/>
    <property type="molecule type" value="Genomic_DNA"/>
</dbReference>
<sequence>MTKQQEKEFEKLFTEKLKEQRFQGLKAGATGILGAVLNMCNEGKSVEDIKKFCETSLGMPGMK</sequence>
<gene>
    <name evidence="1" type="ORF">Ccl03g_33630</name>
    <name evidence="2" type="ORF">FOC47_27020</name>
</gene>
<evidence type="ECO:0000313" key="1">
    <source>
        <dbReference type="EMBL" id="GEA37650.1"/>
    </source>
</evidence>
<dbReference type="Proteomes" id="UP000315200">
    <property type="component" value="Unassembled WGS sequence"/>
</dbReference>
<evidence type="ECO:0000313" key="2">
    <source>
        <dbReference type="EMBL" id="QIX93873.1"/>
    </source>
</evidence>
<reference evidence="2 4" key="2">
    <citation type="submission" date="2019-11" db="EMBL/GenBank/DDBJ databases">
        <title>FDA dAtabase for Regulatory Grade micrObial Sequences (FDA-ARGOS): Supporting development and validation of Infectious Disease Dx tests.</title>
        <authorList>
            <person name="Turner S."/>
            <person name="Byrd R."/>
            <person name="Tallon L."/>
            <person name="Sadzewicz L."/>
            <person name="Vavikolanu K."/>
            <person name="Mehta A."/>
            <person name="Aluvathingal J."/>
            <person name="Nadendla S."/>
            <person name="Myers T."/>
            <person name="Yan Y."/>
            <person name="Sichtig H."/>
        </authorList>
    </citation>
    <scope>NUCLEOTIDE SEQUENCE [LARGE SCALE GENOMIC DNA]</scope>
    <source>
        <strain evidence="2 4">FDAARGOS_739</strain>
    </source>
</reference>
<accession>A0A829WJS6</accession>
<dbReference type="RefSeq" id="WP_002588816.1">
    <property type="nucleotide sequence ID" value="NZ_BJLB01000001.1"/>
</dbReference>
<evidence type="ECO:0000313" key="4">
    <source>
        <dbReference type="Proteomes" id="UP000501069"/>
    </source>
</evidence>
<dbReference type="AlphaFoldDB" id="A0A829WJS6"/>
<name>A0A829WJS6_9FIRM</name>
<evidence type="ECO:0000313" key="3">
    <source>
        <dbReference type="Proteomes" id="UP000315200"/>
    </source>
</evidence>
<dbReference type="EMBL" id="CP050964">
    <property type="protein sequence ID" value="QIX93873.1"/>
    <property type="molecule type" value="Genomic_DNA"/>
</dbReference>
<protein>
    <submittedName>
        <fullName evidence="1">Uncharacterized protein</fullName>
    </submittedName>
</protein>
<proteinExistence type="predicted"/>
<dbReference type="Proteomes" id="UP000501069">
    <property type="component" value="Chromosome"/>
</dbReference>
<dbReference type="GeneID" id="57964858"/>
<organism evidence="1 3">
    <name type="scientific">Enterocloster clostridioformis</name>
    <dbReference type="NCBI Taxonomy" id="1531"/>
    <lineage>
        <taxon>Bacteria</taxon>
        <taxon>Bacillati</taxon>
        <taxon>Bacillota</taxon>
        <taxon>Clostridia</taxon>
        <taxon>Lachnospirales</taxon>
        <taxon>Lachnospiraceae</taxon>
        <taxon>Enterocloster</taxon>
    </lineage>
</organism>
<reference evidence="1 3" key="1">
    <citation type="submission" date="2019-06" db="EMBL/GenBank/DDBJ databases">
        <title>Draft genome sequence of [Clostridium] clostridioforme NBRC 113352.</title>
        <authorList>
            <person name="Miura T."/>
            <person name="Furukawa M."/>
            <person name="Shimamura M."/>
            <person name="Ohyama Y."/>
            <person name="Yamazoe A."/>
            <person name="Kawasaki H."/>
        </authorList>
    </citation>
    <scope>NUCLEOTIDE SEQUENCE [LARGE SCALE GENOMIC DNA]</scope>
    <source>
        <strain evidence="1 3">NBRC 113352</strain>
    </source>
</reference>